<organism evidence="2">
    <name type="scientific">marine sediment metagenome</name>
    <dbReference type="NCBI Taxonomy" id="412755"/>
    <lineage>
        <taxon>unclassified sequences</taxon>
        <taxon>metagenomes</taxon>
        <taxon>ecological metagenomes</taxon>
    </lineage>
</organism>
<proteinExistence type="predicted"/>
<sequence length="120" mass="13652">MKFLADMGLSQSSVNWLRQNGYDVIHLREEGLQRTTDAGIVEKATKERRTILTCDLDFGDLMATSGEICPSIIVFRLQNERPENINRRLEQVLKESSDALEKGAIVSVEEARHRVRLLPI</sequence>
<name>A0A0F9C2T7_9ZZZZ</name>
<evidence type="ECO:0000259" key="1">
    <source>
        <dbReference type="Pfam" id="PF18480"/>
    </source>
</evidence>
<feature type="domain" description="DUF5615" evidence="1">
    <location>
        <begin position="1"/>
        <end position="110"/>
    </location>
</feature>
<evidence type="ECO:0000313" key="2">
    <source>
        <dbReference type="EMBL" id="KKK90956.1"/>
    </source>
</evidence>
<comment type="caution">
    <text evidence="2">The sequence shown here is derived from an EMBL/GenBank/DDBJ whole genome shotgun (WGS) entry which is preliminary data.</text>
</comment>
<dbReference type="Pfam" id="PF18480">
    <property type="entry name" value="DUF5615"/>
    <property type="match status" value="1"/>
</dbReference>
<accession>A0A0F9C2T7</accession>
<dbReference type="AlphaFoldDB" id="A0A0F9C2T7"/>
<dbReference type="InterPro" id="IPR041049">
    <property type="entry name" value="DUF5615"/>
</dbReference>
<reference evidence="2" key="1">
    <citation type="journal article" date="2015" name="Nature">
        <title>Complex archaea that bridge the gap between prokaryotes and eukaryotes.</title>
        <authorList>
            <person name="Spang A."/>
            <person name="Saw J.H."/>
            <person name="Jorgensen S.L."/>
            <person name="Zaremba-Niedzwiedzka K."/>
            <person name="Martijn J."/>
            <person name="Lind A.E."/>
            <person name="van Eijk R."/>
            <person name="Schleper C."/>
            <person name="Guy L."/>
            <person name="Ettema T.J."/>
        </authorList>
    </citation>
    <scope>NUCLEOTIDE SEQUENCE</scope>
</reference>
<protein>
    <recommendedName>
        <fullName evidence="1">DUF5615 domain-containing protein</fullName>
    </recommendedName>
</protein>
<dbReference type="EMBL" id="LAZR01048867">
    <property type="protein sequence ID" value="KKK90956.1"/>
    <property type="molecule type" value="Genomic_DNA"/>
</dbReference>
<gene>
    <name evidence="2" type="ORF">LCGC14_2717800</name>
</gene>